<evidence type="ECO:0000256" key="1">
    <source>
        <dbReference type="ARBA" id="ARBA00022618"/>
    </source>
</evidence>
<dbReference type="OrthoDB" id="95528at2"/>
<evidence type="ECO:0000256" key="3">
    <source>
        <dbReference type="ARBA" id="ARBA00023306"/>
    </source>
</evidence>
<evidence type="ECO:0000313" key="6">
    <source>
        <dbReference type="Proteomes" id="UP000002072"/>
    </source>
</evidence>
<dbReference type="HOGENOM" id="CLU_1905610_0_0_0"/>
<dbReference type="RefSeq" id="WP_012858352.1">
    <property type="nucleotide sequence ID" value="NC_013515.1"/>
</dbReference>
<comment type="function">
    <text evidence="4">Cell division protein that is part of the divisome complex and is recruited early to the Z-ring. Probably stimulates Z-ring formation, perhaps through the cross-linking of FtsZ protofilaments. Its function overlaps with FtsA.</text>
</comment>
<evidence type="ECO:0000256" key="4">
    <source>
        <dbReference type="ARBA" id="ARBA00044936"/>
    </source>
</evidence>
<name>D1AWW9_STRM9</name>
<dbReference type="KEGG" id="smf:Smon_0311"/>
<gene>
    <name evidence="5" type="ordered locus">Smon_0311</name>
</gene>
<keyword evidence="6" id="KW-1185">Reference proteome</keyword>
<dbReference type="STRING" id="519441.Smon_0311"/>
<dbReference type="PANTHER" id="PTHR35798">
    <property type="entry name" value="CELL DIVISION PROTEIN SEPF"/>
    <property type="match status" value="1"/>
</dbReference>
<reference evidence="5 6" key="1">
    <citation type="journal article" date="2009" name="Stand. Genomic Sci.">
        <title>Complete genome sequence of Streptobacillus moniliformis type strain (9901T).</title>
        <authorList>
            <person name="Nolan M."/>
            <person name="Gronow S."/>
            <person name="Lapidus A."/>
            <person name="Ivanova N."/>
            <person name="Copeland A."/>
            <person name="Lucas S."/>
            <person name="Del Rio T.G."/>
            <person name="Chen F."/>
            <person name="Tice H."/>
            <person name="Pitluck S."/>
            <person name="Cheng J.F."/>
            <person name="Sims D."/>
            <person name="Meincke L."/>
            <person name="Bruce D."/>
            <person name="Goodwin L."/>
            <person name="Brettin T."/>
            <person name="Han C."/>
            <person name="Detter J.C."/>
            <person name="Ovchinikova G."/>
            <person name="Pati A."/>
            <person name="Mavromatis K."/>
            <person name="Mikhailova N."/>
            <person name="Chen A."/>
            <person name="Palaniappan K."/>
            <person name="Land M."/>
            <person name="Hauser L."/>
            <person name="Chang Y.J."/>
            <person name="Jeffries C.D."/>
            <person name="Rohde M."/>
            <person name="Sproer C."/>
            <person name="Goker M."/>
            <person name="Bristow J."/>
            <person name="Eisen J.A."/>
            <person name="Markowitz V."/>
            <person name="Hugenholtz P."/>
            <person name="Kyrpides N.C."/>
            <person name="Klenk H.P."/>
            <person name="Chain P."/>
        </authorList>
    </citation>
    <scope>NUCLEOTIDE SEQUENCE [LARGE SCALE GENOMIC DNA]</scope>
    <source>
        <strain evidence="6">ATCC 14647 / DSM 12112 / NCTC 10651 / 9901</strain>
    </source>
</reference>
<evidence type="ECO:0008006" key="7">
    <source>
        <dbReference type="Google" id="ProtNLM"/>
    </source>
</evidence>
<dbReference type="PANTHER" id="PTHR35798:SF1">
    <property type="entry name" value="CELL DIVISION PROTEIN SEPF"/>
    <property type="match status" value="1"/>
</dbReference>
<keyword evidence="2" id="KW-0717">Septation</keyword>
<protein>
    <recommendedName>
        <fullName evidence="7">Cell division protein SepF</fullName>
    </recommendedName>
</protein>
<evidence type="ECO:0000256" key="2">
    <source>
        <dbReference type="ARBA" id="ARBA00023210"/>
    </source>
</evidence>
<dbReference type="Pfam" id="PF04472">
    <property type="entry name" value="SepF"/>
    <property type="match status" value="1"/>
</dbReference>
<sequence length="133" mass="15190">MSIWKSLFGSDDLEEYENEQEAVDIQNENSGITLFKKENKKVKKEETNMKFIAVKPRNMNEASKFVNIVRNKFIVTFNIEALNREEGQRMLDILSGATHAMSGKTVFVSEKVFISVPEGVEVDNLIENGEEIE</sequence>
<dbReference type="GO" id="GO:0000917">
    <property type="term" value="P:division septum assembly"/>
    <property type="evidence" value="ECO:0007669"/>
    <property type="project" value="UniProtKB-KW"/>
</dbReference>
<dbReference type="GeneID" id="29674176"/>
<dbReference type="InterPro" id="IPR007561">
    <property type="entry name" value="Cell_div_SepF/SepF-rel"/>
</dbReference>
<proteinExistence type="predicted"/>
<dbReference type="AlphaFoldDB" id="D1AWW9"/>
<organism evidence="5 6">
    <name type="scientific">Streptobacillus moniliformis (strain ATCC 14647 / DSM 12112 / NCTC 10651 / 9901)</name>
    <dbReference type="NCBI Taxonomy" id="519441"/>
    <lineage>
        <taxon>Bacteria</taxon>
        <taxon>Fusobacteriati</taxon>
        <taxon>Fusobacteriota</taxon>
        <taxon>Fusobacteriia</taxon>
        <taxon>Fusobacteriales</taxon>
        <taxon>Leptotrichiaceae</taxon>
        <taxon>Streptobacillus</taxon>
    </lineage>
</organism>
<dbReference type="Proteomes" id="UP000002072">
    <property type="component" value="Chromosome"/>
</dbReference>
<dbReference type="InterPro" id="IPR038594">
    <property type="entry name" value="SepF-like_sf"/>
</dbReference>
<dbReference type="eggNOG" id="COG1799">
    <property type="taxonomic scope" value="Bacteria"/>
</dbReference>
<dbReference type="Gene3D" id="3.30.110.150">
    <property type="entry name" value="SepF-like protein"/>
    <property type="match status" value="1"/>
</dbReference>
<accession>D1AWW9</accession>
<dbReference type="EMBL" id="CP001779">
    <property type="protein sequence ID" value="ACZ00795.1"/>
    <property type="molecule type" value="Genomic_DNA"/>
</dbReference>
<keyword evidence="1" id="KW-0132">Cell division</keyword>
<keyword evidence="3" id="KW-0131">Cell cycle</keyword>
<dbReference type="InterPro" id="IPR023052">
    <property type="entry name" value="Cell_div_SepF"/>
</dbReference>
<evidence type="ECO:0000313" key="5">
    <source>
        <dbReference type="EMBL" id="ACZ00795.1"/>
    </source>
</evidence>